<dbReference type="HOGENOM" id="CLU_2158623_0_0_1"/>
<feature type="compositionally biased region" description="Basic residues" evidence="1">
    <location>
        <begin position="12"/>
        <end position="22"/>
    </location>
</feature>
<reference evidence="3 4" key="1">
    <citation type="journal article" date="2007" name="Science">
        <title>The Fusarium graminearum genome reveals a link between localized polymorphism and pathogen specialization.</title>
        <authorList>
            <person name="Cuomo C.A."/>
            <person name="Gueldener U."/>
            <person name="Xu J.-R."/>
            <person name="Trail F."/>
            <person name="Turgeon B.G."/>
            <person name="Di Pietro A."/>
            <person name="Walton J.D."/>
            <person name="Ma L.-J."/>
            <person name="Baker S.E."/>
            <person name="Rep M."/>
            <person name="Adam G."/>
            <person name="Antoniw J."/>
            <person name="Baldwin T."/>
            <person name="Calvo S.E."/>
            <person name="Chang Y.-L."/>
            <person name="DeCaprio D."/>
            <person name="Gale L.R."/>
            <person name="Gnerre S."/>
            <person name="Goswami R.S."/>
            <person name="Hammond-Kosack K."/>
            <person name="Harris L.J."/>
            <person name="Hilburn K."/>
            <person name="Kennell J.C."/>
            <person name="Kroken S."/>
            <person name="Magnuson J.K."/>
            <person name="Mannhaupt G."/>
            <person name="Mauceli E.W."/>
            <person name="Mewes H.-W."/>
            <person name="Mitterbauer R."/>
            <person name="Muehlbauer G."/>
            <person name="Muensterkoetter M."/>
            <person name="Nelson D."/>
            <person name="O'Donnell K."/>
            <person name="Ouellet T."/>
            <person name="Qi W."/>
            <person name="Quesneville H."/>
            <person name="Roncero M.I.G."/>
            <person name="Seong K.-Y."/>
            <person name="Tetko I.V."/>
            <person name="Urban M."/>
            <person name="Waalwijk C."/>
            <person name="Ward T.J."/>
            <person name="Yao J."/>
            <person name="Birren B.W."/>
            <person name="Kistler H.C."/>
        </authorList>
    </citation>
    <scope>NUCLEOTIDE SEQUENCE [LARGE SCALE GENOMIC DNA]</scope>
    <source>
        <strain evidence="4">ATCC MYA-4620 / CBS 123657 / FGSC 9075 / NRRL 31084 / PH-1</strain>
        <strain evidence="3">PH-1 / ATCC MYA-4620 / FGSC 9075 / NRRL 31084</strain>
    </source>
</reference>
<dbReference type="KEGG" id="fgr:FGSG_00181"/>
<evidence type="ECO:0000313" key="3">
    <source>
        <dbReference type="EnsemblFungi" id="CEF72049"/>
    </source>
</evidence>
<reference evidence="3 4" key="2">
    <citation type="journal article" date="2010" name="Nature">
        <title>Comparative genomics reveals mobile pathogenicity chromosomes in Fusarium.</title>
        <authorList>
            <person name="Ma L.J."/>
            <person name="van der Does H.C."/>
            <person name="Borkovich K.A."/>
            <person name="Coleman J.J."/>
            <person name="Daboussi M.J."/>
            <person name="Di Pietro A."/>
            <person name="Dufresne M."/>
            <person name="Freitag M."/>
            <person name="Grabherr M."/>
            <person name="Henrissat B."/>
            <person name="Houterman P.M."/>
            <person name="Kang S."/>
            <person name="Shim W.B."/>
            <person name="Woloshuk C."/>
            <person name="Xie X."/>
            <person name="Xu J.R."/>
            <person name="Antoniw J."/>
            <person name="Baker S.E."/>
            <person name="Bluhm B.H."/>
            <person name="Breakspear A."/>
            <person name="Brown D.W."/>
            <person name="Butchko R.A."/>
            <person name="Chapman S."/>
            <person name="Coulson R."/>
            <person name="Coutinho P.M."/>
            <person name="Danchin E.G."/>
            <person name="Diener A."/>
            <person name="Gale L.R."/>
            <person name="Gardiner D.M."/>
            <person name="Goff S."/>
            <person name="Hammond-Kosack K.E."/>
            <person name="Hilburn K."/>
            <person name="Hua-Van A."/>
            <person name="Jonkers W."/>
            <person name="Kazan K."/>
            <person name="Kodira C.D."/>
            <person name="Koehrsen M."/>
            <person name="Kumar L."/>
            <person name="Lee Y.H."/>
            <person name="Li L."/>
            <person name="Manners J.M."/>
            <person name="Miranda-Saavedra D."/>
            <person name="Mukherjee M."/>
            <person name="Park G."/>
            <person name="Park J."/>
            <person name="Park S.Y."/>
            <person name="Proctor R.H."/>
            <person name="Regev A."/>
            <person name="Ruiz-Roldan M.C."/>
            <person name="Sain D."/>
            <person name="Sakthikumar S."/>
            <person name="Sykes S."/>
            <person name="Schwartz D.C."/>
            <person name="Turgeon B.G."/>
            <person name="Wapinski I."/>
            <person name="Yoder O."/>
            <person name="Young S."/>
            <person name="Zeng Q."/>
            <person name="Zhou S."/>
            <person name="Galagan J."/>
            <person name="Cuomo C.A."/>
            <person name="Kistler H.C."/>
            <person name="Rep M."/>
        </authorList>
    </citation>
    <scope>GENOME REANNOTATION</scope>
    <source>
        <strain evidence="4">ATCC MYA-4620 / CBS 123657 / FGSC 9075 / NRRL 31084 / PH-1</strain>
        <strain evidence="3">PH-1 / ATCC MYA-4620 / FGSC 9075 / NRRL 31084</strain>
    </source>
</reference>
<dbReference type="AlphaFoldDB" id="I1R9N0"/>
<evidence type="ECO:0000256" key="1">
    <source>
        <dbReference type="SAM" id="MobiDB-lite"/>
    </source>
</evidence>
<keyword evidence="4" id="KW-1185">Reference proteome</keyword>
<reference key="3">
    <citation type="submission" date="2014-02" db="EMBL/GenBank/DDBJ databases">
        <title>A revised Fusarium graminearum genomic reference sequence using whole shotgun re-sequencing.</title>
        <authorList>
            <person name="King R."/>
            <person name="Urban M."/>
            <person name="Hassani-Pak K."/>
            <person name="Hammond-Kosack K."/>
        </authorList>
    </citation>
    <scope>NUCLEOTIDE SEQUENCE</scope>
    <source>
        <strain>PH-1</strain>
    </source>
</reference>
<dbReference type="Proteomes" id="UP000070720">
    <property type="component" value="Chromosome 1"/>
</dbReference>
<dbReference type="EnsemblFungi" id="CEF72049">
    <property type="protein sequence ID" value="CEF72049"/>
    <property type="gene ID" value="FGRRES_00181"/>
</dbReference>
<dbReference type="InParanoid" id="I1R9N0"/>
<gene>
    <name evidence="3" type="primary">FG00181.1</name>
    <name evidence="2" type="ORF">FGRAMPH1_01T00497</name>
</gene>
<reference evidence="3" key="5">
    <citation type="submission" date="2017-01" db="UniProtKB">
        <authorList>
            <consortium name="EnsemblFungi"/>
        </authorList>
    </citation>
    <scope>IDENTIFICATION</scope>
    <source>
        <strain evidence="3">PH-1 / ATCC MYA-4620 / FGSC 9075 / NRRL 31084</strain>
    </source>
</reference>
<evidence type="ECO:0000313" key="2">
    <source>
        <dbReference type="EMBL" id="CEF72049.1"/>
    </source>
</evidence>
<evidence type="ECO:0000313" key="4">
    <source>
        <dbReference type="Proteomes" id="UP000070720"/>
    </source>
</evidence>
<dbReference type="EMBL" id="HG970332">
    <property type="protein sequence ID" value="CEF72049.1"/>
    <property type="molecule type" value="Genomic_DNA"/>
</dbReference>
<reference evidence="2 4" key="4">
    <citation type="journal article" date="2015" name="BMC Genomics">
        <title>The completed genome sequence of the pathogenic ascomycete fungus Fusarium graminearum.</title>
        <authorList>
            <person name="King R."/>
            <person name="Urban M."/>
            <person name="Hammond-Kosack M.C."/>
            <person name="Hassani-Pak K."/>
            <person name="Hammond-Kosack K.E."/>
        </authorList>
    </citation>
    <scope>NUCLEOTIDE SEQUENCE [LARGE SCALE GENOMIC DNA]</scope>
    <source>
        <strain evidence="4">ATCC MYA-4620 / CBS 123657 / FGSC 9075 / NRRL 31084 / PH-1</strain>
        <strain evidence="2">PH-1</strain>
    </source>
</reference>
<sequence length="111" mass="12338">MDDHRTIDSSKKKAWTTLKKKSPGSQSCPMQPGKCRTGKRLSRSSVFSVKQTRIGWASYGMRERVCGDTRDGFVHVGQARGGDTEYLQRGGLIWYATISSTVSISICICIF</sequence>
<name>I1R9N0_GIBZE</name>
<feature type="region of interest" description="Disordered" evidence="1">
    <location>
        <begin position="1"/>
        <end position="39"/>
    </location>
</feature>
<protein>
    <submittedName>
        <fullName evidence="2">Chromosome 1, complete genome</fullName>
    </submittedName>
</protein>
<accession>I1R9N0</accession>
<feature type="compositionally biased region" description="Basic and acidic residues" evidence="1">
    <location>
        <begin position="1"/>
        <end position="11"/>
    </location>
</feature>
<organism evidence="2 4">
    <name type="scientific">Gibberella zeae (strain ATCC MYA-4620 / CBS 123657 / FGSC 9075 / NRRL 31084 / PH-1)</name>
    <name type="common">Wheat head blight fungus</name>
    <name type="synonym">Fusarium graminearum</name>
    <dbReference type="NCBI Taxonomy" id="229533"/>
    <lineage>
        <taxon>Eukaryota</taxon>
        <taxon>Fungi</taxon>
        <taxon>Dikarya</taxon>
        <taxon>Ascomycota</taxon>
        <taxon>Pezizomycotina</taxon>
        <taxon>Sordariomycetes</taxon>
        <taxon>Hypocreomycetidae</taxon>
        <taxon>Hypocreales</taxon>
        <taxon>Nectriaceae</taxon>
        <taxon>Fusarium</taxon>
    </lineage>
</organism>
<proteinExistence type="predicted"/>
<dbReference type="VEuPathDB" id="FungiDB:FGRAMPH1_01G00497"/>
<dbReference type="RefSeq" id="XP_011315797.1">
    <property type="nucleotide sequence ID" value="XM_011317495.1"/>
</dbReference>